<dbReference type="PANTHER" id="PTHR43669:SF4">
    <property type="entry name" value="SHORT-CHAIN DEHYDROGENASE"/>
    <property type="match status" value="1"/>
</dbReference>
<dbReference type="Proteomes" id="UP000258309">
    <property type="component" value="Unassembled WGS sequence"/>
</dbReference>
<sequence length="232" mass="24846">MATNPVVLILGAGPRIGASVAEKFASNGYKVAIASRSGSGTKTAKGFLSLKADFYKPDSIPALFDAVKAEFHTSPSVVVYNAGGFTNSPDKDSIFSISAESVALDLNINTISPYIAAQQAISGWETLPKETKKTFIYTGNITNVSIVPVPLMLNIGMGKSASASWIGLADALYSAQGFRFFYADERYQDGKLKGMAVDGAAHGEFYAQLAKQEEDVPWQATFVKDKGYVQFK</sequence>
<dbReference type="GO" id="GO:0016491">
    <property type="term" value="F:oxidoreductase activity"/>
    <property type="evidence" value="ECO:0007669"/>
    <property type="project" value="UniProtKB-KW"/>
</dbReference>
<dbReference type="OMA" id="FHADERH"/>
<dbReference type="OrthoDB" id="5336600at2759"/>
<name>A0A3E2HCC3_SCYLI</name>
<reference evidence="3 4" key="1">
    <citation type="submission" date="2018-05" db="EMBL/GenBank/DDBJ databases">
        <title>Draft genome sequence of Scytalidium lignicola DSM 105466, a ubiquitous saprotrophic fungus.</title>
        <authorList>
            <person name="Buettner E."/>
            <person name="Gebauer A.M."/>
            <person name="Hofrichter M."/>
            <person name="Liers C."/>
            <person name="Kellner H."/>
        </authorList>
    </citation>
    <scope>NUCLEOTIDE SEQUENCE [LARGE SCALE GENOMIC DNA]</scope>
    <source>
        <strain evidence="3 4">DSM 105466</strain>
    </source>
</reference>
<dbReference type="Gene3D" id="3.40.50.720">
    <property type="entry name" value="NAD(P)-binding Rossmann-like Domain"/>
    <property type="match status" value="1"/>
</dbReference>
<dbReference type="InterPro" id="IPR002347">
    <property type="entry name" value="SDR_fam"/>
</dbReference>
<dbReference type="InterPro" id="IPR036291">
    <property type="entry name" value="NAD(P)-bd_dom_sf"/>
</dbReference>
<dbReference type="SUPFAM" id="SSF51735">
    <property type="entry name" value="NAD(P)-binding Rossmann-fold domains"/>
    <property type="match status" value="1"/>
</dbReference>
<evidence type="ECO:0000256" key="2">
    <source>
        <dbReference type="ARBA" id="ARBA00023002"/>
    </source>
</evidence>
<comment type="caution">
    <text evidence="3">The sequence shown here is derived from an EMBL/GenBank/DDBJ whole genome shotgun (WGS) entry which is preliminary data.</text>
</comment>
<dbReference type="PANTHER" id="PTHR43669">
    <property type="entry name" value="5-KETO-D-GLUCONATE 5-REDUCTASE"/>
    <property type="match status" value="1"/>
</dbReference>
<evidence type="ECO:0000256" key="1">
    <source>
        <dbReference type="ARBA" id="ARBA00006484"/>
    </source>
</evidence>
<feature type="non-terminal residue" evidence="3">
    <location>
        <position position="1"/>
    </location>
</feature>
<gene>
    <name evidence="3" type="ORF">B7463_g5269</name>
</gene>
<comment type="similarity">
    <text evidence="1">Belongs to the short-chain dehydrogenases/reductases (SDR) family.</text>
</comment>
<dbReference type="EMBL" id="NCSJ02000085">
    <property type="protein sequence ID" value="RFU31069.1"/>
    <property type="molecule type" value="Genomic_DNA"/>
</dbReference>
<accession>A0A3E2HCC3</accession>
<dbReference type="AlphaFoldDB" id="A0A3E2HCC3"/>
<dbReference type="Pfam" id="PF13561">
    <property type="entry name" value="adh_short_C2"/>
    <property type="match status" value="1"/>
</dbReference>
<dbReference type="STRING" id="5539.A0A3E2HCC3"/>
<proteinExistence type="inferred from homology"/>
<protein>
    <recommendedName>
        <fullName evidence="5">NAD(P)-binding protein</fullName>
    </recommendedName>
</protein>
<organism evidence="3 4">
    <name type="scientific">Scytalidium lignicola</name>
    <name type="common">Hyphomycete</name>
    <dbReference type="NCBI Taxonomy" id="5539"/>
    <lineage>
        <taxon>Eukaryota</taxon>
        <taxon>Fungi</taxon>
        <taxon>Dikarya</taxon>
        <taxon>Ascomycota</taxon>
        <taxon>Pezizomycotina</taxon>
        <taxon>Leotiomycetes</taxon>
        <taxon>Leotiomycetes incertae sedis</taxon>
        <taxon>Scytalidium</taxon>
    </lineage>
</organism>
<feature type="non-terminal residue" evidence="3">
    <location>
        <position position="232"/>
    </location>
</feature>
<evidence type="ECO:0008006" key="5">
    <source>
        <dbReference type="Google" id="ProtNLM"/>
    </source>
</evidence>
<keyword evidence="4" id="KW-1185">Reference proteome</keyword>
<keyword evidence="2" id="KW-0560">Oxidoreductase</keyword>
<evidence type="ECO:0000313" key="4">
    <source>
        <dbReference type="Proteomes" id="UP000258309"/>
    </source>
</evidence>
<evidence type="ECO:0000313" key="3">
    <source>
        <dbReference type="EMBL" id="RFU31069.1"/>
    </source>
</evidence>